<keyword evidence="4" id="KW-0677">Repeat</keyword>
<dbReference type="Gene3D" id="2.130.10.10">
    <property type="entry name" value="YVTN repeat-like/Quinoprotein amine dehydrogenase"/>
    <property type="match status" value="1"/>
</dbReference>
<dbReference type="PROSITE" id="PS00197">
    <property type="entry name" value="2FE2S_FER_1"/>
    <property type="match status" value="1"/>
</dbReference>
<proteinExistence type="predicted"/>
<organism evidence="11 12">
    <name type="scientific">Polarella glacialis</name>
    <name type="common">Dinoflagellate</name>
    <dbReference type="NCBI Taxonomy" id="89957"/>
    <lineage>
        <taxon>Eukaryota</taxon>
        <taxon>Sar</taxon>
        <taxon>Alveolata</taxon>
        <taxon>Dinophyceae</taxon>
        <taxon>Suessiales</taxon>
        <taxon>Suessiaceae</taxon>
        <taxon>Polarella</taxon>
    </lineage>
</organism>
<evidence type="ECO:0000256" key="1">
    <source>
        <dbReference type="ARBA" id="ARBA00022574"/>
    </source>
</evidence>
<reference evidence="11" key="1">
    <citation type="submission" date="2021-02" db="EMBL/GenBank/DDBJ databases">
        <authorList>
            <person name="Dougan E. K."/>
            <person name="Rhodes N."/>
            <person name="Thang M."/>
            <person name="Chan C."/>
        </authorList>
    </citation>
    <scope>NUCLEOTIDE SEQUENCE</scope>
</reference>
<name>A0A813FDQ7_POLGL</name>
<dbReference type="Gene3D" id="3.10.20.30">
    <property type="match status" value="1"/>
</dbReference>
<evidence type="ECO:0000256" key="8">
    <source>
        <dbReference type="PROSITE-ProRule" id="PRU00221"/>
    </source>
</evidence>
<feature type="region of interest" description="Disordered" evidence="9">
    <location>
        <begin position="607"/>
        <end position="656"/>
    </location>
</feature>
<dbReference type="PANTHER" id="PTHR22838">
    <property type="entry name" value="WD REPEAT PROTEIN 26-RELATED"/>
    <property type="match status" value="1"/>
</dbReference>
<keyword evidence="5" id="KW-0560">Oxidoreductase</keyword>
<dbReference type="AlphaFoldDB" id="A0A813FDQ7"/>
<dbReference type="CDD" id="cd00200">
    <property type="entry name" value="WD40"/>
    <property type="match status" value="1"/>
</dbReference>
<evidence type="ECO:0000256" key="2">
    <source>
        <dbReference type="ARBA" id="ARBA00022714"/>
    </source>
</evidence>
<dbReference type="InterPro" id="IPR036010">
    <property type="entry name" value="2Fe-2S_ferredoxin-like_sf"/>
</dbReference>
<dbReference type="Pfam" id="PF00111">
    <property type="entry name" value="Fer2"/>
    <property type="match status" value="1"/>
</dbReference>
<keyword evidence="7" id="KW-0411">Iron-sulfur</keyword>
<dbReference type="Pfam" id="PF01799">
    <property type="entry name" value="Fer2_2"/>
    <property type="match status" value="1"/>
</dbReference>
<dbReference type="InterPro" id="IPR001680">
    <property type="entry name" value="WD40_rpt"/>
</dbReference>
<dbReference type="InterPro" id="IPR051350">
    <property type="entry name" value="WD_repeat-ST_regulator"/>
</dbReference>
<feature type="repeat" description="WD" evidence="8">
    <location>
        <begin position="387"/>
        <end position="421"/>
    </location>
</feature>
<keyword evidence="1 8" id="KW-0853">WD repeat</keyword>
<dbReference type="Pfam" id="PF23627">
    <property type="entry name" value="LisH_WDR26"/>
    <property type="match status" value="1"/>
</dbReference>
<dbReference type="InterPro" id="IPR001041">
    <property type="entry name" value="2Fe-2S_ferredoxin-type"/>
</dbReference>
<dbReference type="InterPro" id="IPR002888">
    <property type="entry name" value="2Fe-2S-bd"/>
</dbReference>
<feature type="non-terminal residue" evidence="11">
    <location>
        <position position="1034"/>
    </location>
</feature>
<comment type="caution">
    <text evidence="11">The sequence shown here is derived from an EMBL/GenBank/DDBJ whole genome shotgun (WGS) entry which is preliminary data.</text>
</comment>
<feature type="repeat" description="WD" evidence="8">
    <location>
        <begin position="300"/>
        <end position="332"/>
    </location>
</feature>
<dbReference type="InterPro" id="IPR015943">
    <property type="entry name" value="WD40/YVTN_repeat-like_dom_sf"/>
</dbReference>
<dbReference type="OrthoDB" id="972532at2759"/>
<dbReference type="Proteomes" id="UP000654075">
    <property type="component" value="Unassembled WGS sequence"/>
</dbReference>
<dbReference type="InterPro" id="IPR006058">
    <property type="entry name" value="2Fe2S_fd_BS"/>
</dbReference>
<dbReference type="EMBL" id="CAJNNV010025021">
    <property type="protein sequence ID" value="CAE8611412.1"/>
    <property type="molecule type" value="Genomic_DNA"/>
</dbReference>
<dbReference type="InterPro" id="IPR036884">
    <property type="entry name" value="2Fe-2S-bd_dom_sf"/>
</dbReference>
<gene>
    <name evidence="11" type="ORF">PGLA1383_LOCUS29215</name>
</gene>
<feature type="compositionally biased region" description="Basic and acidic residues" evidence="9">
    <location>
        <begin position="609"/>
        <end position="619"/>
    </location>
</feature>
<dbReference type="InterPro" id="IPR036322">
    <property type="entry name" value="WD40_repeat_dom_sf"/>
</dbReference>
<evidence type="ECO:0000259" key="10">
    <source>
        <dbReference type="PROSITE" id="PS51085"/>
    </source>
</evidence>
<dbReference type="GO" id="GO:0016491">
    <property type="term" value="F:oxidoreductase activity"/>
    <property type="evidence" value="ECO:0007669"/>
    <property type="project" value="UniProtKB-KW"/>
</dbReference>
<keyword evidence="6" id="KW-0408">Iron</keyword>
<dbReference type="SMART" id="SM00320">
    <property type="entry name" value="WD40"/>
    <property type="match status" value="6"/>
</dbReference>
<dbReference type="InterPro" id="IPR012675">
    <property type="entry name" value="Beta-grasp_dom_sf"/>
</dbReference>
<dbReference type="PANTHER" id="PTHR22838:SF0">
    <property type="entry name" value="WD REPEAT-CONTAINING PROTEIN 26"/>
    <property type="match status" value="1"/>
</dbReference>
<evidence type="ECO:0000256" key="5">
    <source>
        <dbReference type="ARBA" id="ARBA00023002"/>
    </source>
</evidence>
<dbReference type="PROSITE" id="PS50082">
    <property type="entry name" value="WD_REPEATS_2"/>
    <property type="match status" value="4"/>
</dbReference>
<keyword evidence="2" id="KW-0001">2Fe-2S</keyword>
<protein>
    <recommendedName>
        <fullName evidence="10">2Fe-2S ferredoxin-type domain-containing protein</fullName>
    </recommendedName>
</protein>
<keyword evidence="12" id="KW-1185">Reference proteome</keyword>
<dbReference type="Pfam" id="PF00400">
    <property type="entry name" value="WD40"/>
    <property type="match status" value="4"/>
</dbReference>
<feature type="repeat" description="WD" evidence="8">
    <location>
        <begin position="564"/>
        <end position="605"/>
    </location>
</feature>
<sequence>MERACCRRRRGGVLDESDVSLREGHGSAAKRHRAPSGSASTSTLDDRPGHGSSSAAEAAAAEGFGAPGPGASLFNGFQQHEVVRLLQQTLLEMGFTASSAELERESGVSLEPRALTTLRRSVLSAEWDEALLAVSQLSELWSGAPSPSPAPASAIRLLLLEQKCLEAHSSGAHELAQALFHGELSEAASSGAEARQRHLQLSAQLSCTSPQDLEQLSSSQTLRIAALWESVMGLLPPKWTLRHLVKPRRLSVLLWQAVRFQQLHCLYHSVDTTRASSAPSLLEDFSCEPPPLPKRCVARLSRHTDEVWIAAVSNDGKLLASSSKDRTVILWECGADASFRVARVLLGHKGPCTALSWSPDDQHLLTASSDCTVRLWVPSSQEPPLVLTKHTGLVTSVAWLPDCKHFVSAGFDRCVFLWDTEGTVSHRWELQSRIQDCAVTHSGSNLLVVDSDRNLKILDLRSPGRELPALPEKDAVTSVCASRFRDELLVNVAQQVSSLQEGPSIRLWDLAARRVAQRYLGHFQGRFVVRSCFAGAKEEMVISGSEDAQVYIWHRHYGSLLQVLSGHTSTVNSVCWTQGPLVNAAFAGPWLISAADDGTIRVWGLGDRSGSRGDRHDAEDPSEVSGVEDGTEEREAAASEAQLHTQWSSEEFRGTSDEGVPFQISVRFEFPDADGEKVKVTTTAELRDCVSQAASTGLTAKLLALPVADRGWELLDLDEGVPLSKRNEAIREAYSSTLVVTVNGKEHVLENPDPRKTLADFLRSDLHLTGTKVACGEGGCGVCTVVGSGGDGGPVVSFNSCLRPLCSMDGWSVTTVEALKSADGIGSGCCQSSCESTDAYHPVQRKLADGNGVQCGFCTPGWVMNMYSLLERNKDKAPLEVEEIEKQFDGNLCRCTGYRAILQSFHAFAKPDLASPEDRHRSMRHPPPKTLSSTAVRHYVSQGGELQWYSVSSLDQLGQLLESGAVGQKPALVCSSTGIRGVMKYYEGRPATLTVLPPVSIEISRLPELRQRPEILRGVLRGGGASGGGGVLLK</sequence>
<dbReference type="GO" id="GO:0046872">
    <property type="term" value="F:metal ion binding"/>
    <property type="evidence" value="ECO:0007669"/>
    <property type="project" value="UniProtKB-KW"/>
</dbReference>
<evidence type="ECO:0000256" key="3">
    <source>
        <dbReference type="ARBA" id="ARBA00022723"/>
    </source>
</evidence>
<feature type="compositionally biased region" description="Low complexity" evidence="9">
    <location>
        <begin position="51"/>
        <end position="62"/>
    </location>
</feature>
<evidence type="ECO:0000256" key="7">
    <source>
        <dbReference type="ARBA" id="ARBA00023014"/>
    </source>
</evidence>
<feature type="region of interest" description="Disordered" evidence="9">
    <location>
        <begin position="17"/>
        <end position="62"/>
    </location>
</feature>
<dbReference type="InterPro" id="IPR006594">
    <property type="entry name" value="LisH"/>
</dbReference>
<keyword evidence="3" id="KW-0479">Metal-binding</keyword>
<evidence type="ECO:0000256" key="6">
    <source>
        <dbReference type="ARBA" id="ARBA00023004"/>
    </source>
</evidence>
<dbReference type="SUPFAM" id="SSF54292">
    <property type="entry name" value="2Fe-2S ferredoxin-like"/>
    <property type="match status" value="1"/>
</dbReference>
<evidence type="ECO:0000313" key="12">
    <source>
        <dbReference type="Proteomes" id="UP000654075"/>
    </source>
</evidence>
<dbReference type="CDD" id="cd00207">
    <property type="entry name" value="fer2"/>
    <property type="match status" value="1"/>
</dbReference>
<dbReference type="SUPFAM" id="SSF50978">
    <property type="entry name" value="WD40 repeat-like"/>
    <property type="match status" value="1"/>
</dbReference>
<evidence type="ECO:0000256" key="9">
    <source>
        <dbReference type="SAM" id="MobiDB-lite"/>
    </source>
</evidence>
<dbReference type="PROSITE" id="PS50294">
    <property type="entry name" value="WD_REPEATS_REGION"/>
    <property type="match status" value="4"/>
</dbReference>
<evidence type="ECO:0000313" key="11">
    <source>
        <dbReference type="EMBL" id="CAE8611412.1"/>
    </source>
</evidence>
<dbReference type="PROSITE" id="PS50896">
    <property type="entry name" value="LISH"/>
    <property type="match status" value="1"/>
</dbReference>
<evidence type="ECO:0000256" key="4">
    <source>
        <dbReference type="ARBA" id="ARBA00022737"/>
    </source>
</evidence>
<feature type="repeat" description="WD" evidence="8">
    <location>
        <begin position="345"/>
        <end position="376"/>
    </location>
</feature>
<dbReference type="GO" id="GO:0051537">
    <property type="term" value="F:2 iron, 2 sulfur cluster binding"/>
    <property type="evidence" value="ECO:0007669"/>
    <property type="project" value="UniProtKB-KW"/>
</dbReference>
<dbReference type="PROSITE" id="PS51085">
    <property type="entry name" value="2FE2S_FER_2"/>
    <property type="match status" value="1"/>
</dbReference>
<dbReference type="SUPFAM" id="SSF47741">
    <property type="entry name" value="CO dehydrogenase ISP C-domain like"/>
    <property type="match status" value="1"/>
</dbReference>
<dbReference type="Gene3D" id="1.10.150.120">
    <property type="entry name" value="[2Fe-2S]-binding domain"/>
    <property type="match status" value="1"/>
</dbReference>
<feature type="domain" description="2Fe-2S ferredoxin-type" evidence="10">
    <location>
        <begin position="736"/>
        <end position="819"/>
    </location>
</feature>
<accession>A0A813FDQ7</accession>